<evidence type="ECO:0000256" key="5">
    <source>
        <dbReference type="SAM" id="MobiDB-lite"/>
    </source>
</evidence>
<gene>
    <name evidence="7" type="ORF">RJ640_029322</name>
</gene>
<evidence type="ECO:0000256" key="2">
    <source>
        <dbReference type="ARBA" id="ARBA00022771"/>
    </source>
</evidence>
<feature type="domain" description="TRAF-type" evidence="6">
    <location>
        <begin position="212"/>
        <end position="263"/>
    </location>
</feature>
<dbReference type="AlphaFoldDB" id="A0AA88UHS7"/>
<dbReference type="Pfam" id="PF02176">
    <property type="entry name" value="zf-TRAF"/>
    <property type="match status" value="1"/>
</dbReference>
<keyword evidence="3 4" id="KW-0862">Zinc</keyword>
<comment type="caution">
    <text evidence="7">The sequence shown here is derived from an EMBL/GenBank/DDBJ whole genome shotgun (WGS) entry which is preliminary data.</text>
</comment>
<evidence type="ECO:0000256" key="1">
    <source>
        <dbReference type="ARBA" id="ARBA00022723"/>
    </source>
</evidence>
<evidence type="ECO:0000256" key="3">
    <source>
        <dbReference type="ARBA" id="ARBA00022833"/>
    </source>
</evidence>
<dbReference type="InterPro" id="IPR001293">
    <property type="entry name" value="Znf_TRAF"/>
</dbReference>
<dbReference type="PROSITE" id="PS50145">
    <property type="entry name" value="ZF_TRAF"/>
    <property type="match status" value="1"/>
</dbReference>
<dbReference type="InterPro" id="IPR013083">
    <property type="entry name" value="Znf_RING/FYVE/PHD"/>
</dbReference>
<feature type="zinc finger region" description="TRAF-type" evidence="4">
    <location>
        <begin position="212"/>
        <end position="263"/>
    </location>
</feature>
<dbReference type="Proteomes" id="UP001187471">
    <property type="component" value="Unassembled WGS sequence"/>
</dbReference>
<evidence type="ECO:0000256" key="4">
    <source>
        <dbReference type="PROSITE-ProRule" id="PRU00207"/>
    </source>
</evidence>
<evidence type="ECO:0000313" key="8">
    <source>
        <dbReference type="Proteomes" id="UP001187471"/>
    </source>
</evidence>
<evidence type="ECO:0000313" key="7">
    <source>
        <dbReference type="EMBL" id="KAK2985365.1"/>
    </source>
</evidence>
<proteinExistence type="predicted"/>
<dbReference type="GO" id="GO:0008270">
    <property type="term" value="F:zinc ion binding"/>
    <property type="evidence" value="ECO:0007669"/>
    <property type="project" value="UniProtKB-KW"/>
</dbReference>
<protein>
    <recommendedName>
        <fullName evidence="6">TRAF-type domain-containing protein</fullName>
    </recommendedName>
</protein>
<name>A0AA88UHS7_9ASTE</name>
<keyword evidence="8" id="KW-1185">Reference proteome</keyword>
<reference evidence="7" key="1">
    <citation type="submission" date="2022-12" db="EMBL/GenBank/DDBJ databases">
        <title>Draft genome assemblies for two species of Escallonia (Escalloniales).</title>
        <authorList>
            <person name="Chanderbali A."/>
            <person name="Dervinis C."/>
            <person name="Anghel I."/>
            <person name="Soltis D."/>
            <person name="Soltis P."/>
            <person name="Zapata F."/>
        </authorList>
    </citation>
    <scope>NUCLEOTIDE SEQUENCE</scope>
    <source>
        <strain evidence="7">UCBG92.1500</strain>
        <tissue evidence="7">Leaf</tissue>
    </source>
</reference>
<sequence>MDPPLVEVELNESLKARAPAYCCDLFNTEVAHKIAQALLLGLASACVDNTTGDLFKNPASVAVDVRREMVDYLTQKSETFVAETFFLEADPDLELSEHPYDIISYFIDDFQSLKRNFFSRISGWLLSDRREDQIDDFVQEMEMSGFWLIGRREAVAKTLLKNIDFKNIYHCGMLFNTAEELADHMPRCSYRILNCNNEGCNARFTVAQMDYHDSVCPFKIIPCEQKCSDSIMRREMDRHCITICPMKLLNCPFYQVGCRSTVPQCTVEQHQLQNLPSHLLYILQVIHKEVPTEELKRRAEQLEKLSSPGQLAEARDVRSLSFAIKDLEAKLGPLEVNTKTNVSKHSELPPVVPKKIDALPAKKEELIESATRAENCIESPAKTNSTWKAEEGPAELSIRKRESTGISQEKEESPMSIANMEDCMESPAGDDKHLESLTEKKGCIESHAEQEEYAELPINREECAESPSI</sequence>
<feature type="compositionally biased region" description="Basic and acidic residues" evidence="5">
    <location>
        <begin position="429"/>
        <end position="450"/>
    </location>
</feature>
<keyword evidence="2 4" id="KW-0863">Zinc-finger</keyword>
<accession>A0AA88UHS7</accession>
<dbReference type="SUPFAM" id="SSF49599">
    <property type="entry name" value="TRAF domain-like"/>
    <property type="match status" value="1"/>
</dbReference>
<keyword evidence="1 4" id="KW-0479">Metal-binding</keyword>
<dbReference type="PANTHER" id="PTHR10131:SF161">
    <property type="entry name" value="F26K24.24 PROTEIN"/>
    <property type="match status" value="1"/>
</dbReference>
<dbReference type="Gene3D" id="3.30.40.10">
    <property type="entry name" value="Zinc/RING finger domain, C3HC4 (zinc finger)"/>
    <property type="match status" value="1"/>
</dbReference>
<feature type="compositionally biased region" description="Basic and acidic residues" evidence="5">
    <location>
        <begin position="397"/>
        <end position="413"/>
    </location>
</feature>
<feature type="region of interest" description="Disordered" evidence="5">
    <location>
        <begin position="384"/>
        <end position="469"/>
    </location>
</feature>
<dbReference type="PANTHER" id="PTHR10131">
    <property type="entry name" value="TNF RECEPTOR ASSOCIATED FACTOR"/>
    <property type="match status" value="1"/>
</dbReference>
<organism evidence="7 8">
    <name type="scientific">Escallonia rubra</name>
    <dbReference type="NCBI Taxonomy" id="112253"/>
    <lineage>
        <taxon>Eukaryota</taxon>
        <taxon>Viridiplantae</taxon>
        <taxon>Streptophyta</taxon>
        <taxon>Embryophyta</taxon>
        <taxon>Tracheophyta</taxon>
        <taxon>Spermatophyta</taxon>
        <taxon>Magnoliopsida</taxon>
        <taxon>eudicotyledons</taxon>
        <taxon>Gunneridae</taxon>
        <taxon>Pentapetalae</taxon>
        <taxon>asterids</taxon>
        <taxon>campanulids</taxon>
        <taxon>Escalloniales</taxon>
        <taxon>Escalloniaceae</taxon>
        <taxon>Escallonia</taxon>
    </lineage>
</organism>
<dbReference type="EMBL" id="JAVXUO010001164">
    <property type="protein sequence ID" value="KAK2985365.1"/>
    <property type="molecule type" value="Genomic_DNA"/>
</dbReference>
<evidence type="ECO:0000259" key="6">
    <source>
        <dbReference type="PROSITE" id="PS50145"/>
    </source>
</evidence>